<keyword evidence="1" id="KW-0489">Methyltransferase</keyword>
<dbReference type="Gene3D" id="3.40.50.150">
    <property type="entry name" value="Vaccinia Virus protein VP39"/>
    <property type="match status" value="1"/>
</dbReference>
<accession>A0A368YIU4</accession>
<keyword evidence="2" id="KW-1185">Reference proteome</keyword>
<dbReference type="SUPFAM" id="SSF53335">
    <property type="entry name" value="S-adenosyl-L-methionine-dependent methyltransferases"/>
    <property type="match status" value="1"/>
</dbReference>
<organism evidence="1 2">
    <name type="scientific">Phyllobacterium bourgognense</name>
    <dbReference type="NCBI Taxonomy" id="314236"/>
    <lineage>
        <taxon>Bacteria</taxon>
        <taxon>Pseudomonadati</taxon>
        <taxon>Pseudomonadota</taxon>
        <taxon>Alphaproteobacteria</taxon>
        <taxon>Hyphomicrobiales</taxon>
        <taxon>Phyllobacteriaceae</taxon>
        <taxon>Phyllobacterium</taxon>
    </lineage>
</organism>
<name>A0A368YIU4_9HYPH</name>
<dbReference type="InterPro" id="IPR029063">
    <property type="entry name" value="SAM-dependent_MTases_sf"/>
</dbReference>
<evidence type="ECO:0000313" key="2">
    <source>
        <dbReference type="Proteomes" id="UP000253324"/>
    </source>
</evidence>
<dbReference type="GO" id="GO:0008168">
    <property type="term" value="F:methyltransferase activity"/>
    <property type="evidence" value="ECO:0007669"/>
    <property type="project" value="UniProtKB-KW"/>
</dbReference>
<comment type="caution">
    <text evidence="1">The sequence shown here is derived from an EMBL/GenBank/DDBJ whole genome shotgun (WGS) entry which is preliminary data.</text>
</comment>
<proteinExistence type="predicted"/>
<dbReference type="EMBL" id="QPJM01000015">
    <property type="protein sequence ID" value="RCW80153.1"/>
    <property type="molecule type" value="Genomic_DNA"/>
</dbReference>
<gene>
    <name evidence="1" type="ORF">C7476_115118</name>
</gene>
<dbReference type="Proteomes" id="UP000253324">
    <property type="component" value="Unassembled WGS sequence"/>
</dbReference>
<protein>
    <submittedName>
        <fullName evidence="1">Methyltransferase family protein</fullName>
    </submittedName>
</protein>
<evidence type="ECO:0000313" key="1">
    <source>
        <dbReference type="EMBL" id="RCW80153.1"/>
    </source>
</evidence>
<dbReference type="AlphaFoldDB" id="A0A368YIU4"/>
<reference evidence="1 2" key="1">
    <citation type="submission" date="2018-07" db="EMBL/GenBank/DDBJ databases">
        <title>Genomic Encyclopedia of Type Strains, Phase III (KMG-III): the genomes of soil and plant-associated and newly described type strains.</title>
        <authorList>
            <person name="Whitman W."/>
        </authorList>
    </citation>
    <scope>NUCLEOTIDE SEQUENCE [LARGE SCALE GENOMIC DNA]</scope>
    <source>
        <strain evidence="1 2">31-25a</strain>
    </source>
</reference>
<dbReference type="GO" id="GO:0032259">
    <property type="term" value="P:methylation"/>
    <property type="evidence" value="ECO:0007669"/>
    <property type="project" value="UniProtKB-KW"/>
</dbReference>
<sequence>MTSMLKRLSSRIPAIARLRSENTVALAENARLHGVVDQLRAEISRNQAALQHLEEFKSYYTERIKSRFIVELDYPYSPRAMDFSSRAGNPWEHILFARQKEFKDLLASFCDLTSSLHVIPRDETDDPQQPYWSNSWLPILDGISIYGLLAKNNPRLYLEVGSGNSTKFARRAIRDLRLQTKIISIDPMPRAEIDKICDEVVRSGLQDADLSLFDRLEPNDVVFIDNSHRSFQNSDVTVFFTQVLPTLCSGCIYGLHDIFLPKDYPAQWADRYYNEQYLLMMYLLGGGMKDDIVLPVAYIADHKDLLSAIDPILKSGPLTGIRPIGGAFWMKKC</sequence>
<dbReference type="Pfam" id="PF13578">
    <property type="entry name" value="Methyltransf_24"/>
    <property type="match status" value="1"/>
</dbReference>
<keyword evidence="1" id="KW-0808">Transferase</keyword>